<keyword evidence="1" id="KW-0472">Membrane</keyword>
<dbReference type="EMBL" id="JAWWNJ010000077">
    <property type="protein sequence ID" value="KAK7005615.1"/>
    <property type="molecule type" value="Genomic_DNA"/>
</dbReference>
<comment type="caution">
    <text evidence="2">The sequence shown here is derived from an EMBL/GenBank/DDBJ whole genome shotgun (WGS) entry which is preliminary data.</text>
</comment>
<feature type="transmembrane region" description="Helical" evidence="1">
    <location>
        <begin position="17"/>
        <end position="35"/>
    </location>
</feature>
<evidence type="ECO:0000313" key="3">
    <source>
        <dbReference type="Proteomes" id="UP001362999"/>
    </source>
</evidence>
<gene>
    <name evidence="2" type="ORF">R3P38DRAFT_3038567</name>
</gene>
<feature type="non-terminal residue" evidence="2">
    <location>
        <position position="83"/>
    </location>
</feature>
<organism evidence="2 3">
    <name type="scientific">Favolaschia claudopus</name>
    <dbReference type="NCBI Taxonomy" id="2862362"/>
    <lineage>
        <taxon>Eukaryota</taxon>
        <taxon>Fungi</taxon>
        <taxon>Dikarya</taxon>
        <taxon>Basidiomycota</taxon>
        <taxon>Agaricomycotina</taxon>
        <taxon>Agaricomycetes</taxon>
        <taxon>Agaricomycetidae</taxon>
        <taxon>Agaricales</taxon>
        <taxon>Marasmiineae</taxon>
        <taxon>Mycenaceae</taxon>
        <taxon>Favolaschia</taxon>
    </lineage>
</organism>
<sequence>MEAMTAWCFLLPWARSIYILNNALFGITLIFIGPLQQSQFRKRLSAQYDHSASLTFFFTSNGVIFPKKKFCTRIKMGSWKQPH</sequence>
<keyword evidence="1" id="KW-1133">Transmembrane helix</keyword>
<evidence type="ECO:0008006" key="4">
    <source>
        <dbReference type="Google" id="ProtNLM"/>
    </source>
</evidence>
<keyword evidence="3" id="KW-1185">Reference proteome</keyword>
<protein>
    <recommendedName>
        <fullName evidence="4">Secreted protein</fullName>
    </recommendedName>
</protein>
<dbReference type="AlphaFoldDB" id="A0AAW0AA09"/>
<evidence type="ECO:0000256" key="1">
    <source>
        <dbReference type="SAM" id="Phobius"/>
    </source>
</evidence>
<proteinExistence type="predicted"/>
<accession>A0AAW0AA09</accession>
<name>A0AAW0AA09_9AGAR</name>
<reference evidence="2 3" key="1">
    <citation type="journal article" date="2024" name="J Genomics">
        <title>Draft genome sequencing and assembly of Favolaschia claudopus CIRM-BRFM 2984 isolated from oak limbs.</title>
        <authorList>
            <person name="Navarro D."/>
            <person name="Drula E."/>
            <person name="Chaduli D."/>
            <person name="Cazenave R."/>
            <person name="Ahrendt S."/>
            <person name="Wang J."/>
            <person name="Lipzen A."/>
            <person name="Daum C."/>
            <person name="Barry K."/>
            <person name="Grigoriev I.V."/>
            <person name="Favel A."/>
            <person name="Rosso M.N."/>
            <person name="Martin F."/>
        </authorList>
    </citation>
    <scope>NUCLEOTIDE SEQUENCE [LARGE SCALE GENOMIC DNA]</scope>
    <source>
        <strain evidence="2 3">CIRM-BRFM 2984</strain>
    </source>
</reference>
<evidence type="ECO:0000313" key="2">
    <source>
        <dbReference type="EMBL" id="KAK7005615.1"/>
    </source>
</evidence>
<dbReference type="Proteomes" id="UP001362999">
    <property type="component" value="Unassembled WGS sequence"/>
</dbReference>
<keyword evidence="1" id="KW-0812">Transmembrane</keyword>